<name>A0A7W9W619_ARMRO</name>
<accession>A0A7W9W619</accession>
<dbReference type="Gene3D" id="3.30.70.1290">
    <property type="entry name" value="Transposase IS200-like"/>
    <property type="match status" value="1"/>
</dbReference>
<dbReference type="PANTHER" id="PTHR33360:SF2">
    <property type="entry name" value="TRANSPOSASE FOR INSERTION SEQUENCE ELEMENT IS200"/>
    <property type="match status" value="1"/>
</dbReference>
<dbReference type="InterPro" id="IPR002686">
    <property type="entry name" value="Transposase_17"/>
</dbReference>
<dbReference type="PANTHER" id="PTHR33360">
    <property type="entry name" value="TRANSPOSASE FOR INSERTION SEQUENCE ELEMENT IS200"/>
    <property type="match status" value="1"/>
</dbReference>
<evidence type="ECO:0000259" key="1">
    <source>
        <dbReference type="SMART" id="SM01321"/>
    </source>
</evidence>
<dbReference type="SMART" id="SM01321">
    <property type="entry name" value="Y1_Tnp"/>
    <property type="match status" value="1"/>
</dbReference>
<proteinExistence type="predicted"/>
<dbReference type="NCBIfam" id="NF033573">
    <property type="entry name" value="transpos_IS200"/>
    <property type="match status" value="1"/>
</dbReference>
<comment type="caution">
    <text evidence="2">The sequence shown here is derived from an EMBL/GenBank/DDBJ whole genome shotgun (WGS) entry which is preliminary data.</text>
</comment>
<reference evidence="2 3" key="1">
    <citation type="submission" date="2020-08" db="EMBL/GenBank/DDBJ databases">
        <title>Genomic Encyclopedia of Type Strains, Phase IV (KMG-IV): sequencing the most valuable type-strain genomes for metagenomic binning, comparative biology and taxonomic classification.</title>
        <authorList>
            <person name="Goeker M."/>
        </authorList>
    </citation>
    <scope>NUCLEOTIDE SEQUENCE [LARGE SCALE GENOMIC DNA]</scope>
    <source>
        <strain evidence="2 3">DSM 23562</strain>
    </source>
</reference>
<feature type="domain" description="Transposase IS200-like" evidence="1">
    <location>
        <begin position="6"/>
        <end position="121"/>
    </location>
</feature>
<dbReference type="RefSeq" id="WP_184193262.1">
    <property type="nucleotide sequence ID" value="NZ_JACHGW010000001.1"/>
</dbReference>
<dbReference type="SUPFAM" id="SSF143422">
    <property type="entry name" value="Transposase IS200-like"/>
    <property type="match status" value="1"/>
</dbReference>
<dbReference type="InterPro" id="IPR036515">
    <property type="entry name" value="Transposase_17_sf"/>
</dbReference>
<evidence type="ECO:0000313" key="3">
    <source>
        <dbReference type="Proteomes" id="UP000520814"/>
    </source>
</evidence>
<dbReference type="AlphaFoldDB" id="A0A7W9W619"/>
<dbReference type="EMBL" id="JACHGW010000001">
    <property type="protein sequence ID" value="MBB6049666.1"/>
    <property type="molecule type" value="Genomic_DNA"/>
</dbReference>
<organism evidence="2 3">
    <name type="scientific">Armatimonas rosea</name>
    <dbReference type="NCBI Taxonomy" id="685828"/>
    <lineage>
        <taxon>Bacteria</taxon>
        <taxon>Bacillati</taxon>
        <taxon>Armatimonadota</taxon>
        <taxon>Armatimonadia</taxon>
        <taxon>Armatimonadales</taxon>
        <taxon>Armatimonadaceae</taxon>
        <taxon>Armatimonas</taxon>
    </lineage>
</organism>
<sequence>MRRQSKIDVHYHLVWATKHRQCWLDGSCERLAYSVIRREAEEVGCVVLALNGMPDHVHLVVRTRSCVSPAILAKQVKGVSSTCINDAQLLGDTLFRWQDGYACFSLSRSHVARVIAYVERQKEHHADQTIWAEWEETDVEVGN</sequence>
<dbReference type="Proteomes" id="UP000520814">
    <property type="component" value="Unassembled WGS sequence"/>
</dbReference>
<dbReference type="GO" id="GO:0003677">
    <property type="term" value="F:DNA binding"/>
    <property type="evidence" value="ECO:0007669"/>
    <property type="project" value="InterPro"/>
</dbReference>
<keyword evidence="3" id="KW-1185">Reference proteome</keyword>
<dbReference type="GO" id="GO:0006313">
    <property type="term" value="P:DNA transposition"/>
    <property type="evidence" value="ECO:0007669"/>
    <property type="project" value="InterPro"/>
</dbReference>
<protein>
    <submittedName>
        <fullName evidence="2">REP element-mobilizing transposase RayT</fullName>
    </submittedName>
</protein>
<evidence type="ECO:0000313" key="2">
    <source>
        <dbReference type="EMBL" id="MBB6049666.1"/>
    </source>
</evidence>
<dbReference type="GO" id="GO:0004803">
    <property type="term" value="F:transposase activity"/>
    <property type="evidence" value="ECO:0007669"/>
    <property type="project" value="InterPro"/>
</dbReference>
<gene>
    <name evidence="2" type="ORF">HNQ39_001428</name>
</gene>
<dbReference type="Pfam" id="PF01797">
    <property type="entry name" value="Y1_Tnp"/>
    <property type="match status" value="1"/>
</dbReference>